<dbReference type="Gene3D" id="3.90.180.10">
    <property type="entry name" value="Medium-chain alcohol dehydrogenases, catalytic domain"/>
    <property type="match status" value="1"/>
</dbReference>
<dbReference type="InterPro" id="IPR020843">
    <property type="entry name" value="ER"/>
</dbReference>
<dbReference type="PROSITE" id="PS01162">
    <property type="entry name" value="QOR_ZETA_CRYSTAL"/>
    <property type="match status" value="1"/>
</dbReference>
<dbReference type="InterPro" id="IPR011032">
    <property type="entry name" value="GroES-like_sf"/>
</dbReference>
<evidence type="ECO:0000256" key="1">
    <source>
        <dbReference type="ARBA" id="ARBA00022857"/>
    </source>
</evidence>
<accession>A0AAD8XS32</accession>
<dbReference type="InterPro" id="IPR002364">
    <property type="entry name" value="Quin_OxRdtase/zeta-crystal_CS"/>
</dbReference>
<dbReference type="Proteomes" id="UP001224775">
    <property type="component" value="Unassembled WGS sequence"/>
</dbReference>
<evidence type="ECO:0000313" key="5">
    <source>
        <dbReference type="Proteomes" id="UP001224775"/>
    </source>
</evidence>
<keyword evidence="1" id="KW-0521">NADP</keyword>
<comment type="caution">
    <text evidence="4">The sequence shown here is derived from an EMBL/GenBank/DDBJ whole genome shotgun (WGS) entry which is preliminary data.</text>
</comment>
<reference evidence="4" key="1">
    <citation type="submission" date="2023-06" db="EMBL/GenBank/DDBJ databases">
        <title>Survivors Of The Sea: Transcriptome response of Skeletonema marinoi to long-term dormancy.</title>
        <authorList>
            <person name="Pinder M.I.M."/>
            <person name="Kourtchenko O."/>
            <person name="Robertson E.K."/>
            <person name="Larsson T."/>
            <person name="Maumus F."/>
            <person name="Osuna-Cruz C.M."/>
            <person name="Vancaester E."/>
            <person name="Stenow R."/>
            <person name="Vandepoele K."/>
            <person name="Ploug H."/>
            <person name="Bruchert V."/>
            <person name="Godhe A."/>
            <person name="Topel M."/>
        </authorList>
    </citation>
    <scope>NUCLEOTIDE SEQUENCE</scope>
    <source>
        <strain evidence="4">R05AC</strain>
    </source>
</reference>
<proteinExistence type="predicted"/>
<evidence type="ECO:0000313" key="4">
    <source>
        <dbReference type="EMBL" id="KAK1732593.1"/>
    </source>
</evidence>
<dbReference type="GO" id="GO:0016651">
    <property type="term" value="F:oxidoreductase activity, acting on NAD(P)H"/>
    <property type="evidence" value="ECO:0007669"/>
    <property type="project" value="TreeGrafter"/>
</dbReference>
<evidence type="ECO:0000259" key="3">
    <source>
        <dbReference type="SMART" id="SM00829"/>
    </source>
</evidence>
<dbReference type="InterPro" id="IPR036291">
    <property type="entry name" value="NAD(P)-bd_dom_sf"/>
</dbReference>
<sequence>MMKVLGTSKFGRQNLAFSTDHPKPTPTKPTDLLIRVLYTDLNPVDHHKLNMKPDGTPTPSGCFIVGYGGVGTVESISPDATENEQQLLHKQVCFLADPRNDGSYAQYIVVDRRLVTVIPDGVPLEAAACIPVAGVTALECLEKVGLPVSNSNNGVVKRTMPSPSGENHRLLIVGGAGGVGSWATQLARSVYGSNIEICCTTGSQESNDWCIKMGADVTISHDEVETKLGTGPKGSCDSIICLAEPTTALFASLAEVLRPYGKICLVVAGEGIKALDMSFIFFKCGTVCTETVFSSIRCGYYIDQASEMCSILEAIKQGRVTAPLSDAWEEDKSDWKNAAEKGGYIDMVGSGHVKGKLVMKVGE</sequence>
<feature type="domain" description="Enoyl reductase (ER)" evidence="3">
    <location>
        <begin position="11"/>
        <end position="359"/>
    </location>
</feature>
<dbReference type="SMART" id="SM00829">
    <property type="entry name" value="PKS_ER"/>
    <property type="match status" value="1"/>
</dbReference>
<protein>
    <submittedName>
        <fullName evidence="4">Medium chain reductase/dehydrogenase (MDR)/zinc-dependent alcohol dehydrogenase-like family protein</fullName>
    </submittedName>
</protein>
<dbReference type="GO" id="GO:0008270">
    <property type="term" value="F:zinc ion binding"/>
    <property type="evidence" value="ECO:0007669"/>
    <property type="project" value="InterPro"/>
</dbReference>
<dbReference type="SUPFAM" id="SSF50129">
    <property type="entry name" value="GroES-like"/>
    <property type="match status" value="1"/>
</dbReference>
<dbReference type="Gene3D" id="3.40.50.720">
    <property type="entry name" value="NAD(P)-binding Rossmann-like Domain"/>
    <property type="match status" value="1"/>
</dbReference>
<keyword evidence="2" id="KW-0560">Oxidoreductase</keyword>
<dbReference type="InterPro" id="IPR013149">
    <property type="entry name" value="ADH-like_C"/>
</dbReference>
<dbReference type="AlphaFoldDB" id="A0AAD8XS32"/>
<dbReference type="PANTHER" id="PTHR48106:SF18">
    <property type="entry name" value="QUINONE OXIDOREDUCTASE PIG3"/>
    <property type="match status" value="1"/>
</dbReference>
<dbReference type="EMBL" id="JATAAI010000063">
    <property type="protein sequence ID" value="KAK1732593.1"/>
    <property type="molecule type" value="Genomic_DNA"/>
</dbReference>
<dbReference type="SUPFAM" id="SSF51735">
    <property type="entry name" value="NAD(P)-binding Rossmann-fold domains"/>
    <property type="match status" value="1"/>
</dbReference>
<dbReference type="GO" id="GO:0070402">
    <property type="term" value="F:NADPH binding"/>
    <property type="evidence" value="ECO:0007669"/>
    <property type="project" value="TreeGrafter"/>
</dbReference>
<dbReference type="PANTHER" id="PTHR48106">
    <property type="entry name" value="QUINONE OXIDOREDUCTASE PIG3-RELATED"/>
    <property type="match status" value="1"/>
</dbReference>
<keyword evidence="5" id="KW-1185">Reference proteome</keyword>
<evidence type="ECO:0000256" key="2">
    <source>
        <dbReference type="ARBA" id="ARBA00023002"/>
    </source>
</evidence>
<dbReference type="Pfam" id="PF00107">
    <property type="entry name" value="ADH_zinc_N"/>
    <property type="match status" value="1"/>
</dbReference>
<gene>
    <name evidence="4" type="ORF">QTG54_016734</name>
</gene>
<organism evidence="4 5">
    <name type="scientific">Skeletonema marinoi</name>
    <dbReference type="NCBI Taxonomy" id="267567"/>
    <lineage>
        <taxon>Eukaryota</taxon>
        <taxon>Sar</taxon>
        <taxon>Stramenopiles</taxon>
        <taxon>Ochrophyta</taxon>
        <taxon>Bacillariophyta</taxon>
        <taxon>Coscinodiscophyceae</taxon>
        <taxon>Thalassiosirophycidae</taxon>
        <taxon>Thalassiosirales</taxon>
        <taxon>Skeletonemataceae</taxon>
        <taxon>Skeletonema</taxon>
        <taxon>Skeletonema marinoi-dohrnii complex</taxon>
    </lineage>
</organism>
<name>A0AAD8XS32_9STRA</name>